<evidence type="ECO:0000313" key="1">
    <source>
        <dbReference type="EMBL" id="MFC4755835.1"/>
    </source>
</evidence>
<dbReference type="Proteomes" id="UP001595836">
    <property type="component" value="Unassembled WGS sequence"/>
</dbReference>
<sequence length="304" mass="30700">MIEAGDAVAGRVSVAQDARSILSDGGEVLDEGWDGLAADAVLDAVELERAHVTRLADALDDLVDVLRRAQAALGSAVRAVRERIAEAEGAGLEVGDELVRPAAGRDDIDQATVDEHAEAIRLAVDTVVSLDEPYGGEIDAIATRLHGAIPAEVDRSPIPGPDDPWPGRGVDAMTAAASRGYPDFADELDPDTRGRHKLNPVPDDFGRAASAGLRGLGRLAGPLGGGLTVYDGMKAHAEGKTSTGEAVVETTAAFGGGALGGAAAGAAAGTVFGPVGTFIGAGIGAVVGTYLGQKAGDAVHEEFS</sequence>
<organism evidence="1 2">
    <name type="scientific">Dietzia aurantiaca</name>
    <dbReference type="NCBI Taxonomy" id="983873"/>
    <lineage>
        <taxon>Bacteria</taxon>
        <taxon>Bacillati</taxon>
        <taxon>Actinomycetota</taxon>
        <taxon>Actinomycetes</taxon>
        <taxon>Mycobacteriales</taxon>
        <taxon>Dietziaceae</taxon>
        <taxon>Dietzia</taxon>
    </lineage>
</organism>
<protein>
    <submittedName>
        <fullName evidence="1">WXG100 family type VII secretion target</fullName>
    </submittedName>
</protein>
<comment type="caution">
    <text evidence="1">The sequence shown here is derived from an EMBL/GenBank/DDBJ whole genome shotgun (WGS) entry which is preliminary data.</text>
</comment>
<dbReference type="EMBL" id="JBHSHP010000054">
    <property type="protein sequence ID" value="MFC4755835.1"/>
    <property type="molecule type" value="Genomic_DNA"/>
</dbReference>
<reference evidence="2" key="1">
    <citation type="journal article" date="2019" name="Int. J. Syst. Evol. Microbiol.">
        <title>The Global Catalogue of Microorganisms (GCM) 10K type strain sequencing project: providing services to taxonomists for standard genome sequencing and annotation.</title>
        <authorList>
            <consortium name="The Broad Institute Genomics Platform"/>
            <consortium name="The Broad Institute Genome Sequencing Center for Infectious Disease"/>
            <person name="Wu L."/>
            <person name="Ma J."/>
        </authorList>
    </citation>
    <scope>NUCLEOTIDE SEQUENCE [LARGE SCALE GENOMIC DNA]</scope>
    <source>
        <strain evidence="2">JCM 11882</strain>
    </source>
</reference>
<dbReference type="RefSeq" id="WP_380059670.1">
    <property type="nucleotide sequence ID" value="NZ_JBHSHP010000054.1"/>
</dbReference>
<keyword evidence="2" id="KW-1185">Reference proteome</keyword>
<gene>
    <name evidence="1" type="ORF">ACFO7U_13760</name>
</gene>
<evidence type="ECO:0000313" key="2">
    <source>
        <dbReference type="Proteomes" id="UP001595836"/>
    </source>
</evidence>
<accession>A0ABV9PU57</accession>
<name>A0ABV9PU57_9ACTN</name>
<proteinExistence type="predicted"/>